<reference evidence="9" key="1">
    <citation type="journal article" date="2019" name="Nat. Commun.">
        <title>Expansion of phycobilisome linker gene families in mesophilic red algae.</title>
        <authorList>
            <person name="Lee J."/>
            <person name="Kim D."/>
            <person name="Bhattacharya D."/>
            <person name="Yoon H.S."/>
        </authorList>
    </citation>
    <scope>NUCLEOTIDE SEQUENCE [LARGE SCALE GENOMIC DNA]</scope>
    <source>
        <strain evidence="9">CCMP 1328</strain>
    </source>
</reference>
<evidence type="ECO:0000256" key="5">
    <source>
        <dbReference type="PIRNR" id="PIRNR016255"/>
    </source>
</evidence>
<dbReference type="InterPro" id="IPR016650">
    <property type="entry name" value="eIF3e"/>
</dbReference>
<dbReference type="GO" id="GO:0003743">
    <property type="term" value="F:translation initiation factor activity"/>
    <property type="evidence" value="ECO:0007669"/>
    <property type="project" value="UniProtKB-UniRule"/>
</dbReference>
<evidence type="ECO:0000259" key="7">
    <source>
        <dbReference type="PROSITE" id="PS50250"/>
    </source>
</evidence>
<dbReference type="SUPFAM" id="SSF46785">
    <property type="entry name" value="Winged helix' DNA-binding domain"/>
    <property type="match status" value="1"/>
</dbReference>
<comment type="similarity">
    <text evidence="4 5">Belongs to the eIF-3 subunit E family.</text>
</comment>
<dbReference type="PIRSF" id="PIRSF016255">
    <property type="entry name" value="eIF3e_su6"/>
    <property type="match status" value="1"/>
</dbReference>
<protein>
    <recommendedName>
        <fullName evidence="4 5">Eukaryotic translation initiation factor 3 subunit E</fullName>
        <shortName evidence="4">eIF3e</shortName>
    </recommendedName>
    <alternativeName>
        <fullName evidence="4">Eukaryotic translation initiation factor 3 subunit 6</fullName>
    </alternativeName>
</protein>
<comment type="subunit">
    <text evidence="4 5">Component of the eukaryotic translation initiation factor 3 (eIF-3) complex.</text>
</comment>
<evidence type="ECO:0000313" key="9">
    <source>
        <dbReference type="Proteomes" id="UP000324585"/>
    </source>
</evidence>
<feature type="domain" description="PCI" evidence="7">
    <location>
        <begin position="240"/>
        <end position="413"/>
    </location>
</feature>
<dbReference type="HAMAP" id="MF_03004">
    <property type="entry name" value="eIF3e"/>
    <property type="match status" value="1"/>
</dbReference>
<accession>A0A5J4YSB6</accession>
<keyword evidence="2 4" id="KW-0396">Initiation factor</keyword>
<dbReference type="Gene3D" id="1.25.40.570">
    <property type="match status" value="1"/>
</dbReference>
<dbReference type="Pfam" id="PF09440">
    <property type="entry name" value="eIF3_N"/>
    <property type="match status" value="1"/>
</dbReference>
<dbReference type="CDD" id="cd21378">
    <property type="entry name" value="eIF3E"/>
    <property type="match status" value="1"/>
</dbReference>
<gene>
    <name evidence="8" type="ORF">FVE85_4840</name>
</gene>
<keyword evidence="1 4" id="KW-0963">Cytoplasm</keyword>
<dbReference type="GO" id="GO:0001732">
    <property type="term" value="P:formation of cytoplasmic translation initiation complex"/>
    <property type="evidence" value="ECO:0007669"/>
    <property type="project" value="UniProtKB-UniRule"/>
</dbReference>
<dbReference type="SMART" id="SM00088">
    <property type="entry name" value="PINT"/>
    <property type="match status" value="1"/>
</dbReference>
<dbReference type="GO" id="GO:0071540">
    <property type="term" value="C:eukaryotic translation initiation factor 3 complex, eIF3e"/>
    <property type="evidence" value="ECO:0007669"/>
    <property type="project" value="UniProtKB-UniRule"/>
</dbReference>
<dbReference type="PANTHER" id="PTHR10317">
    <property type="entry name" value="EUKARYOTIC TRANSLATION INITIATION FACTOR 3 SUBUNIT E"/>
    <property type="match status" value="1"/>
</dbReference>
<evidence type="ECO:0000256" key="6">
    <source>
        <dbReference type="SAM" id="MobiDB-lite"/>
    </source>
</evidence>
<dbReference type="EMBL" id="VRMN01000006">
    <property type="protein sequence ID" value="KAA8493703.1"/>
    <property type="molecule type" value="Genomic_DNA"/>
</dbReference>
<evidence type="ECO:0000256" key="4">
    <source>
        <dbReference type="HAMAP-Rule" id="MF_03004"/>
    </source>
</evidence>
<dbReference type="InterPro" id="IPR000717">
    <property type="entry name" value="PCI_dom"/>
</dbReference>
<evidence type="ECO:0000256" key="2">
    <source>
        <dbReference type="ARBA" id="ARBA00022540"/>
    </source>
</evidence>
<keyword evidence="3 4" id="KW-0648">Protein biosynthesis</keyword>
<dbReference type="OMA" id="NCPWILR"/>
<evidence type="ECO:0000256" key="3">
    <source>
        <dbReference type="ARBA" id="ARBA00022917"/>
    </source>
</evidence>
<dbReference type="InterPro" id="IPR019010">
    <property type="entry name" value="eIF3e_N"/>
</dbReference>
<evidence type="ECO:0000313" key="8">
    <source>
        <dbReference type="EMBL" id="KAA8493703.1"/>
    </source>
</evidence>
<comment type="function">
    <text evidence="4">Component of the eukaryotic translation initiation factor 3 (eIF-3) complex, which is involved in protein synthesis of a specialized repertoire of mRNAs and, together with other initiation factors, stimulates binding of mRNA and methionyl-tRNAi to the 40S ribosome. The eIF-3 complex specifically targets and initiates translation of a subset of mRNAs involved in cell proliferation.</text>
</comment>
<organism evidence="8 9">
    <name type="scientific">Porphyridium purpureum</name>
    <name type="common">Red alga</name>
    <name type="synonym">Porphyridium cruentum</name>
    <dbReference type="NCBI Taxonomy" id="35688"/>
    <lineage>
        <taxon>Eukaryota</taxon>
        <taxon>Rhodophyta</taxon>
        <taxon>Bangiophyceae</taxon>
        <taxon>Porphyridiales</taxon>
        <taxon>Porphyridiaceae</taxon>
        <taxon>Porphyridium</taxon>
    </lineage>
</organism>
<sequence>MAVPGMATSQNDLTPVLAQYLDRHLVFPLVEFMEGHPSMEGQFDVKDLLRAKLDLLEKTNMVDFAMDIYKQLHDGAEPPQEMLKHRGKVLVVLQTLQEECEPLFRVMGDDALVQELRDSNQFNMETLGERYGITRDVLESLYDYAKFQFDVGDYLSAADYLSVYRILSNGVNPEREFYALWGKLAASILNGEWDLALEDIAAIREVIDGQAGTRPSSDLALNPLQILQQRTWLIHWSLFVFFGHPEGPSQMIDMFLSDAYLNTIQTNCPHILRYLTAVVIVNKGRRGILKDLIRVVKEELHNYQDPITQFVECLYVNFDFEGAQDTLKRCEETLKHDYFLVGVVDEFVENARLTIFETYCRIHQCIDIDMLASKLNMDRESAERWVVNLVRNAKLDAKIDSEKNQVLMRMSTPSVYEQVTDLTKNLTLRTNGLVNGYDRRDGGYGDNQRGGKQWRGGSRRAGAAVAAAVVAVEEAGATTASTASGRARTRWQEQFPTYSSVQYIPRS</sequence>
<dbReference type="Proteomes" id="UP000324585">
    <property type="component" value="Unassembled WGS sequence"/>
</dbReference>
<dbReference type="Pfam" id="PF01399">
    <property type="entry name" value="PCI"/>
    <property type="match status" value="1"/>
</dbReference>
<dbReference type="InterPro" id="IPR036390">
    <property type="entry name" value="WH_DNA-bd_sf"/>
</dbReference>
<dbReference type="SMART" id="SM01186">
    <property type="entry name" value="eIF3_N"/>
    <property type="match status" value="1"/>
</dbReference>
<dbReference type="AlphaFoldDB" id="A0A5J4YSB6"/>
<keyword evidence="9" id="KW-1185">Reference proteome</keyword>
<name>A0A5J4YSB6_PORPP</name>
<dbReference type="OrthoDB" id="417252at2759"/>
<proteinExistence type="inferred from homology"/>
<feature type="region of interest" description="Disordered" evidence="6">
    <location>
        <begin position="439"/>
        <end position="458"/>
    </location>
</feature>
<dbReference type="PROSITE" id="PS50250">
    <property type="entry name" value="PCI"/>
    <property type="match status" value="1"/>
</dbReference>
<dbReference type="GO" id="GO:0016282">
    <property type="term" value="C:eukaryotic 43S preinitiation complex"/>
    <property type="evidence" value="ECO:0007669"/>
    <property type="project" value="UniProtKB-UniRule"/>
</dbReference>
<evidence type="ECO:0000256" key="1">
    <source>
        <dbReference type="ARBA" id="ARBA00022490"/>
    </source>
</evidence>
<dbReference type="GO" id="GO:0033290">
    <property type="term" value="C:eukaryotic 48S preinitiation complex"/>
    <property type="evidence" value="ECO:0007669"/>
    <property type="project" value="UniProtKB-UniRule"/>
</dbReference>
<comment type="subcellular location">
    <subcellularLocation>
        <location evidence="4 5">Cytoplasm</location>
    </subcellularLocation>
</comment>
<comment type="caution">
    <text evidence="8">The sequence shown here is derived from an EMBL/GenBank/DDBJ whole genome shotgun (WGS) entry which is preliminary data.</text>
</comment>